<dbReference type="FunFam" id="3.30.40.10:FF:000187">
    <property type="entry name" value="E3 ubiquitin-protein ligase ATL6"/>
    <property type="match status" value="1"/>
</dbReference>
<dbReference type="InterPro" id="IPR001841">
    <property type="entry name" value="Znf_RING"/>
</dbReference>
<keyword evidence="12 14" id="KW-0472">Membrane</keyword>
<dbReference type="SUPFAM" id="SSF57850">
    <property type="entry name" value="RING/U-box"/>
    <property type="match status" value="1"/>
</dbReference>
<keyword evidence="9" id="KW-0833">Ubl conjugation pathway</keyword>
<dbReference type="HOGENOM" id="CLU_064836_0_0_1"/>
<comment type="pathway">
    <text evidence="3">Protein modification; protein ubiquitination.</text>
</comment>
<dbReference type="InterPro" id="IPR013083">
    <property type="entry name" value="Znf_RING/FYVE/PHD"/>
</dbReference>
<evidence type="ECO:0000313" key="16">
    <source>
        <dbReference type="EnsemblPlants" id="OMERI04G06710.1"/>
    </source>
</evidence>
<dbReference type="GO" id="GO:0008270">
    <property type="term" value="F:zinc ion binding"/>
    <property type="evidence" value="ECO:0007669"/>
    <property type="project" value="UniProtKB-KW"/>
</dbReference>
<evidence type="ECO:0000256" key="9">
    <source>
        <dbReference type="ARBA" id="ARBA00022786"/>
    </source>
</evidence>
<dbReference type="SMART" id="SM00184">
    <property type="entry name" value="RING"/>
    <property type="match status" value="1"/>
</dbReference>
<dbReference type="Gene3D" id="3.30.40.10">
    <property type="entry name" value="Zinc/RING finger domain, C3HC4 (zinc finger)"/>
    <property type="match status" value="1"/>
</dbReference>
<evidence type="ECO:0000256" key="1">
    <source>
        <dbReference type="ARBA" id="ARBA00000900"/>
    </source>
</evidence>
<keyword evidence="17" id="KW-1185">Reference proteome</keyword>
<dbReference type="Pfam" id="PF13639">
    <property type="entry name" value="zf-RING_2"/>
    <property type="match status" value="1"/>
</dbReference>
<dbReference type="GO" id="GO:0016020">
    <property type="term" value="C:membrane"/>
    <property type="evidence" value="ECO:0007669"/>
    <property type="project" value="UniProtKB-SubCell"/>
</dbReference>
<dbReference type="Proteomes" id="UP000008021">
    <property type="component" value="Chromosome 4"/>
</dbReference>
<protein>
    <recommendedName>
        <fullName evidence="4">RING-type E3 ubiquitin transferase</fullName>
        <ecNumber evidence="4">2.3.2.27</ecNumber>
    </recommendedName>
</protein>
<keyword evidence="5" id="KW-0808">Transferase</keyword>
<keyword evidence="7" id="KW-0479">Metal-binding</keyword>
<evidence type="ECO:0000256" key="11">
    <source>
        <dbReference type="ARBA" id="ARBA00022989"/>
    </source>
</evidence>
<proteinExistence type="predicted"/>
<keyword evidence="6 14" id="KW-0812">Transmembrane</keyword>
<keyword evidence="8 13" id="KW-0863">Zinc-finger</keyword>
<feature type="domain" description="RING-type" evidence="15">
    <location>
        <begin position="106"/>
        <end position="148"/>
    </location>
</feature>
<accession>A0A0E0DCE6</accession>
<evidence type="ECO:0000256" key="10">
    <source>
        <dbReference type="ARBA" id="ARBA00022833"/>
    </source>
</evidence>
<keyword evidence="10" id="KW-0862">Zinc</keyword>
<dbReference type="GO" id="GO:0061630">
    <property type="term" value="F:ubiquitin protein ligase activity"/>
    <property type="evidence" value="ECO:0007669"/>
    <property type="project" value="UniProtKB-EC"/>
</dbReference>
<keyword evidence="11 14" id="KW-1133">Transmembrane helix</keyword>
<dbReference type="Gramene" id="OMERI04G06710.1">
    <property type="protein sequence ID" value="OMERI04G06710.1"/>
    <property type="gene ID" value="OMERI04G06710"/>
</dbReference>
<evidence type="ECO:0000256" key="6">
    <source>
        <dbReference type="ARBA" id="ARBA00022692"/>
    </source>
</evidence>
<evidence type="ECO:0000256" key="4">
    <source>
        <dbReference type="ARBA" id="ARBA00012483"/>
    </source>
</evidence>
<dbReference type="STRING" id="40149.A0A0E0DCE6"/>
<dbReference type="eggNOG" id="KOG0800">
    <property type="taxonomic scope" value="Eukaryota"/>
</dbReference>
<dbReference type="InterPro" id="IPR053070">
    <property type="entry name" value="RING-type_E3_ubiquitin-ligase"/>
</dbReference>
<reference evidence="16" key="2">
    <citation type="submission" date="2018-05" db="EMBL/GenBank/DDBJ databases">
        <title>OmerRS3 (Oryza meridionalis Reference Sequence Version 3).</title>
        <authorList>
            <person name="Zhang J."/>
            <person name="Kudrna D."/>
            <person name="Lee S."/>
            <person name="Talag J."/>
            <person name="Welchert J."/>
            <person name="Wing R.A."/>
        </authorList>
    </citation>
    <scope>NUCLEOTIDE SEQUENCE [LARGE SCALE GENOMIC DNA]</scope>
    <source>
        <strain evidence="16">cv. OR44</strain>
    </source>
</reference>
<evidence type="ECO:0000256" key="3">
    <source>
        <dbReference type="ARBA" id="ARBA00004906"/>
    </source>
</evidence>
<evidence type="ECO:0000256" key="7">
    <source>
        <dbReference type="ARBA" id="ARBA00022723"/>
    </source>
</evidence>
<dbReference type="PANTHER" id="PTHR47035">
    <property type="entry name" value="OS11G0150450 PROTEIN"/>
    <property type="match status" value="1"/>
</dbReference>
<evidence type="ECO:0000259" key="15">
    <source>
        <dbReference type="PROSITE" id="PS50089"/>
    </source>
</evidence>
<name>A0A0E0DCE6_9ORYZ</name>
<comment type="subcellular location">
    <subcellularLocation>
        <location evidence="2">Membrane</location>
        <topology evidence="2">Single-pass membrane protein</topology>
    </subcellularLocation>
</comment>
<dbReference type="EC" id="2.3.2.27" evidence="4"/>
<evidence type="ECO:0000256" key="2">
    <source>
        <dbReference type="ARBA" id="ARBA00004167"/>
    </source>
</evidence>
<dbReference type="CDD" id="cd16461">
    <property type="entry name" value="RING-H2_EL5-like"/>
    <property type="match status" value="1"/>
</dbReference>
<sequence>MAASGVSRSMVLTLLGFCVSVLFIVFVCSRLACALLRRRRGRARLRRASPLAAAGVLSIYVDRHGHHQPSSAAGAASGGGLDPAAVAAFPTRAFSPAASSSASTQCVVCLAEYEEKDVLRVLPYCGHGFHVACIDIWLMHHSTCPVCRISLCDYPDNKHTMSPVPSAVIMPLPPCSPEASRSDQCNCLFVGTGHSPRTSQVLRNEPDLVKLPVILETSTQGDPWIAVIGSDGDMISLLKPNLAGPEGPPVAEEQPICLSTHGCRPVQSWLMLDLKIVCSKQQQQQQRWFFFPAATVCAR</sequence>
<feature type="transmembrane region" description="Helical" evidence="14">
    <location>
        <begin position="12"/>
        <end position="36"/>
    </location>
</feature>
<dbReference type="PROSITE" id="PS50089">
    <property type="entry name" value="ZF_RING_2"/>
    <property type="match status" value="1"/>
</dbReference>
<comment type="catalytic activity">
    <reaction evidence="1">
        <text>S-ubiquitinyl-[E2 ubiquitin-conjugating enzyme]-L-cysteine + [acceptor protein]-L-lysine = [E2 ubiquitin-conjugating enzyme]-L-cysteine + N(6)-ubiquitinyl-[acceptor protein]-L-lysine.</text>
        <dbReference type="EC" id="2.3.2.27"/>
    </reaction>
</comment>
<dbReference type="EnsemblPlants" id="OMERI04G06710.1">
    <property type="protein sequence ID" value="OMERI04G06710.1"/>
    <property type="gene ID" value="OMERI04G06710"/>
</dbReference>
<evidence type="ECO:0000256" key="12">
    <source>
        <dbReference type="ARBA" id="ARBA00023136"/>
    </source>
</evidence>
<dbReference type="PANTHER" id="PTHR47035:SF3">
    <property type="entry name" value="OS11G0150450 PROTEIN"/>
    <property type="match status" value="1"/>
</dbReference>
<organism evidence="16">
    <name type="scientific">Oryza meridionalis</name>
    <dbReference type="NCBI Taxonomy" id="40149"/>
    <lineage>
        <taxon>Eukaryota</taxon>
        <taxon>Viridiplantae</taxon>
        <taxon>Streptophyta</taxon>
        <taxon>Embryophyta</taxon>
        <taxon>Tracheophyta</taxon>
        <taxon>Spermatophyta</taxon>
        <taxon>Magnoliopsida</taxon>
        <taxon>Liliopsida</taxon>
        <taxon>Poales</taxon>
        <taxon>Poaceae</taxon>
        <taxon>BOP clade</taxon>
        <taxon>Oryzoideae</taxon>
        <taxon>Oryzeae</taxon>
        <taxon>Oryzinae</taxon>
        <taxon>Oryza</taxon>
    </lineage>
</organism>
<evidence type="ECO:0000256" key="14">
    <source>
        <dbReference type="SAM" id="Phobius"/>
    </source>
</evidence>
<evidence type="ECO:0000256" key="13">
    <source>
        <dbReference type="PROSITE-ProRule" id="PRU00175"/>
    </source>
</evidence>
<evidence type="ECO:0000313" key="17">
    <source>
        <dbReference type="Proteomes" id="UP000008021"/>
    </source>
</evidence>
<evidence type="ECO:0000256" key="8">
    <source>
        <dbReference type="ARBA" id="ARBA00022771"/>
    </source>
</evidence>
<reference evidence="16" key="1">
    <citation type="submission" date="2015-04" db="UniProtKB">
        <authorList>
            <consortium name="EnsemblPlants"/>
        </authorList>
    </citation>
    <scope>IDENTIFICATION</scope>
</reference>
<evidence type="ECO:0000256" key="5">
    <source>
        <dbReference type="ARBA" id="ARBA00022679"/>
    </source>
</evidence>
<dbReference type="AlphaFoldDB" id="A0A0E0DCE6"/>